<comment type="caution">
    <text evidence="2">The sequence shown here is derived from an EMBL/GenBank/DDBJ whole genome shotgun (WGS) entry which is preliminary data.</text>
</comment>
<sequence length="106" mass="11125">MRSCLGAAYESEKPKHCQSGQESLDGGEAGHATRVLTNPALNGSFGGSSLGKISLILESNAADEDHSTTQVKPSNGVLGTEVLFDVDVTSRLPLIRKRTRRSSGAV</sequence>
<dbReference type="AlphaFoldDB" id="A0A9P4JZW0"/>
<organism evidence="2 3">
    <name type="scientific">Lojkania enalia</name>
    <dbReference type="NCBI Taxonomy" id="147567"/>
    <lineage>
        <taxon>Eukaryota</taxon>
        <taxon>Fungi</taxon>
        <taxon>Dikarya</taxon>
        <taxon>Ascomycota</taxon>
        <taxon>Pezizomycotina</taxon>
        <taxon>Dothideomycetes</taxon>
        <taxon>Pleosporomycetidae</taxon>
        <taxon>Pleosporales</taxon>
        <taxon>Pleosporales incertae sedis</taxon>
        <taxon>Lojkania</taxon>
    </lineage>
</organism>
<evidence type="ECO:0000313" key="3">
    <source>
        <dbReference type="Proteomes" id="UP000800093"/>
    </source>
</evidence>
<proteinExistence type="predicted"/>
<accession>A0A9P4JZW0</accession>
<evidence type="ECO:0000256" key="1">
    <source>
        <dbReference type="SAM" id="MobiDB-lite"/>
    </source>
</evidence>
<name>A0A9P4JZW0_9PLEO</name>
<gene>
    <name evidence="2" type="ORF">CC78DRAFT_548188</name>
</gene>
<reference evidence="3" key="1">
    <citation type="journal article" date="2020" name="Stud. Mycol.">
        <title>101 Dothideomycetes genomes: A test case for predicting lifestyles and emergence of pathogens.</title>
        <authorList>
            <person name="Haridas S."/>
            <person name="Albert R."/>
            <person name="Binder M."/>
            <person name="Bloem J."/>
            <person name="LaButti K."/>
            <person name="Salamov A."/>
            <person name="Andreopoulos B."/>
            <person name="Baker S."/>
            <person name="Barry K."/>
            <person name="Bills G."/>
            <person name="Bluhm B."/>
            <person name="Cannon C."/>
            <person name="Castanera R."/>
            <person name="Culley D."/>
            <person name="Daum C."/>
            <person name="Ezra D."/>
            <person name="Gonzalez J."/>
            <person name="Henrissat B."/>
            <person name="Kuo A."/>
            <person name="Liang C."/>
            <person name="Lipzen A."/>
            <person name="Lutzoni F."/>
            <person name="Magnuson J."/>
            <person name="Mondo S."/>
            <person name="Nolan M."/>
            <person name="Ohm R."/>
            <person name="Pangilinan J."/>
            <person name="Park H.-J."/>
            <person name="Ramirez L."/>
            <person name="Alfaro M."/>
            <person name="Sun H."/>
            <person name="Tritt A."/>
            <person name="Yoshinaga Y."/>
            <person name="Zwiers L.-H."/>
            <person name="Turgeon B."/>
            <person name="Goodwin S."/>
            <person name="Spatafora J."/>
            <person name="Crous P."/>
            <person name="Grigoriev I."/>
        </authorList>
    </citation>
    <scope>NUCLEOTIDE SEQUENCE [LARGE SCALE GENOMIC DNA]</scope>
    <source>
        <strain evidence="3">CBS 304.66</strain>
    </source>
</reference>
<dbReference type="Proteomes" id="UP000800093">
    <property type="component" value="Unassembled WGS sequence"/>
</dbReference>
<evidence type="ECO:0000313" key="2">
    <source>
        <dbReference type="EMBL" id="KAF2259613.1"/>
    </source>
</evidence>
<keyword evidence="3" id="KW-1185">Reference proteome</keyword>
<dbReference type="OrthoDB" id="3562657at2759"/>
<feature type="region of interest" description="Disordered" evidence="1">
    <location>
        <begin position="1"/>
        <end position="31"/>
    </location>
</feature>
<protein>
    <submittedName>
        <fullName evidence="2">Uncharacterized protein</fullName>
    </submittedName>
</protein>
<dbReference type="EMBL" id="ML986705">
    <property type="protein sequence ID" value="KAF2259613.1"/>
    <property type="molecule type" value="Genomic_DNA"/>
</dbReference>